<keyword evidence="2" id="KW-1185">Reference proteome</keyword>
<accession>A0A0U1NQS9</accession>
<evidence type="ECO:0000313" key="1">
    <source>
        <dbReference type="EMBL" id="CRK76809.1"/>
    </source>
</evidence>
<proteinExistence type="predicted"/>
<protein>
    <submittedName>
        <fullName evidence="1">Uncharacterized protein</fullName>
    </submittedName>
</protein>
<name>A0A0U1NQS9_9RHOB</name>
<dbReference type="AlphaFoldDB" id="A0A0U1NQS9"/>
<evidence type="ECO:0000313" key="2">
    <source>
        <dbReference type="Proteomes" id="UP000048949"/>
    </source>
</evidence>
<dbReference type="Proteomes" id="UP000048949">
    <property type="component" value="Unassembled WGS sequence"/>
</dbReference>
<reference evidence="1 2" key="1">
    <citation type="submission" date="2015-04" db="EMBL/GenBank/DDBJ databases">
        <authorList>
            <person name="Syromyatnikov M.Y."/>
            <person name="Popov V.N."/>
        </authorList>
    </citation>
    <scope>NUCLEOTIDE SEQUENCE [LARGE SCALE GENOMIC DNA]</scope>
    <source>
        <strain evidence="1 2">CECT 5292</strain>
    </source>
</reference>
<sequence>MQRSVKLKRLQHLILADVLGITLPMRHLCSHPCTPQTPPKQCPQHSISQHSVQHRDSAVEIASNTAKSVCLVCF</sequence>
<gene>
    <name evidence="1" type="ORF">NIG5292_02878</name>
</gene>
<organism evidence="1 2">
    <name type="scientific">Nereida ignava</name>
    <dbReference type="NCBI Taxonomy" id="282199"/>
    <lineage>
        <taxon>Bacteria</taxon>
        <taxon>Pseudomonadati</taxon>
        <taxon>Pseudomonadota</taxon>
        <taxon>Alphaproteobacteria</taxon>
        <taxon>Rhodobacterales</taxon>
        <taxon>Roseobacteraceae</taxon>
        <taxon>Nereida</taxon>
    </lineage>
</organism>
<dbReference type="EMBL" id="CVQV01000047">
    <property type="protein sequence ID" value="CRK76809.1"/>
    <property type="molecule type" value="Genomic_DNA"/>
</dbReference>
<dbReference type="STRING" id="282199.GCA_001049735_02877"/>